<name>A0A809ZD36_9BRAD</name>
<evidence type="ECO:0000313" key="2">
    <source>
        <dbReference type="EMBL" id="BCE23264.1"/>
    </source>
</evidence>
<dbReference type="PROSITE" id="PS00330">
    <property type="entry name" value="HEMOLYSIN_CALCIUM"/>
    <property type="match status" value="2"/>
</dbReference>
<accession>A0A809ZD36</accession>
<dbReference type="Gene3D" id="2.150.10.10">
    <property type="entry name" value="Serralysin-like metalloprotease, C-terminal"/>
    <property type="match status" value="2"/>
</dbReference>
<gene>
    <name evidence="4" type="ORF">XF10B_58360</name>
    <name evidence="2" type="ORF">XF1B_59450</name>
    <name evidence="3" type="ORF">XF4B_58760</name>
</gene>
<dbReference type="NCBIfam" id="TIGR01965">
    <property type="entry name" value="VCBS_repeat"/>
    <property type="match status" value="1"/>
</dbReference>
<feature type="domain" description="Cadherin-like" evidence="1">
    <location>
        <begin position="474"/>
        <end position="558"/>
    </location>
</feature>
<dbReference type="EMBL" id="AP023094">
    <property type="protein sequence ID" value="BCE49527.1"/>
    <property type="molecule type" value="Genomic_DNA"/>
</dbReference>
<feature type="domain" description="Cadherin-like" evidence="1">
    <location>
        <begin position="898"/>
        <end position="982"/>
    </location>
</feature>
<dbReference type="InterPro" id="IPR010221">
    <property type="entry name" value="VCBS_dom"/>
</dbReference>
<feature type="domain" description="Cadherin-like" evidence="1">
    <location>
        <begin position="1004"/>
        <end position="1088"/>
    </location>
</feature>
<feature type="domain" description="Cadherin-like" evidence="1">
    <location>
        <begin position="1110"/>
        <end position="1194"/>
    </location>
</feature>
<dbReference type="RefSeq" id="WP_304564367.1">
    <property type="nucleotide sequence ID" value="NZ_CP124748.1"/>
</dbReference>
<dbReference type="Pfam" id="PF17892">
    <property type="entry name" value="Cadherin_5"/>
    <property type="match status" value="9"/>
</dbReference>
<feature type="domain" description="Cadherin-like" evidence="1">
    <location>
        <begin position="686"/>
        <end position="770"/>
    </location>
</feature>
<dbReference type="EMBL" id="AP023091">
    <property type="protein sequence ID" value="BCE23264.1"/>
    <property type="molecule type" value="Genomic_DNA"/>
</dbReference>
<protein>
    <recommendedName>
        <fullName evidence="1">Cadherin-like domain-containing protein</fullName>
    </recommendedName>
</protein>
<organism evidence="3">
    <name type="scientific">Bradyrhizobium diazoefficiens</name>
    <dbReference type="NCBI Taxonomy" id="1355477"/>
    <lineage>
        <taxon>Bacteria</taxon>
        <taxon>Pseudomonadati</taxon>
        <taxon>Pseudomonadota</taxon>
        <taxon>Alphaproteobacteria</taxon>
        <taxon>Hyphomicrobiales</taxon>
        <taxon>Nitrobacteraceae</taxon>
        <taxon>Bradyrhizobium</taxon>
    </lineage>
</organism>
<reference evidence="2" key="1">
    <citation type="submission" date="2020-05" db="EMBL/GenBank/DDBJ databases">
        <title>Complete genome sequence of Bradyrhizobium diazoefficiens XF1 isolated from soybean nodule.</title>
        <authorList>
            <person name="Noda R."/>
            <person name="Kakizaki K."/>
            <person name="Minamisawa K."/>
        </authorList>
    </citation>
    <scope>NUCLEOTIDE SEQUENCE</scope>
    <source>
        <strain evidence="2">XF1</strain>
    </source>
</reference>
<dbReference type="InterPro" id="IPR018511">
    <property type="entry name" value="Hemolysin-typ_Ca-bd_CS"/>
</dbReference>
<reference evidence="3" key="3">
    <citation type="submission" date="2020-05" db="EMBL/GenBank/DDBJ databases">
        <title>Complete genome sequence of Bradyrhizobium diazoefficiens XF4 isolated from soybean nodule.</title>
        <authorList>
            <person name="Noda R."/>
            <person name="Kakizaki K."/>
            <person name="Minamisawa K."/>
        </authorList>
    </citation>
    <scope>NUCLEOTIDE SEQUENCE</scope>
    <source>
        <strain evidence="3">XF4</strain>
    </source>
</reference>
<feature type="domain" description="Cadherin-like" evidence="1">
    <location>
        <begin position="368"/>
        <end position="452"/>
    </location>
</feature>
<dbReference type="EMBL" id="AP023099">
    <property type="protein sequence ID" value="BCE93038.1"/>
    <property type="molecule type" value="Genomic_DNA"/>
</dbReference>
<dbReference type="InterPro" id="IPR001343">
    <property type="entry name" value="Hemolysn_Ca-bd"/>
</dbReference>
<proteinExistence type="predicted"/>
<dbReference type="SUPFAM" id="SSF51120">
    <property type="entry name" value="beta-Roll"/>
    <property type="match status" value="2"/>
</dbReference>
<dbReference type="InterPro" id="IPR011049">
    <property type="entry name" value="Serralysin-like_metalloprot_C"/>
</dbReference>
<dbReference type="PRINTS" id="PR00313">
    <property type="entry name" value="CABNDNGRPT"/>
</dbReference>
<reference evidence="4" key="2">
    <citation type="submission" date="2020-05" db="EMBL/GenBank/DDBJ databases">
        <title>Complete genome sequence of Bradyrhizobium diazoefficiens XF10 isolated from soybean nodule.</title>
        <authorList>
            <person name="Noda R."/>
            <person name="Kakizaki K."/>
            <person name="Minamisawa K."/>
        </authorList>
    </citation>
    <scope>NUCLEOTIDE SEQUENCE</scope>
    <source>
        <strain evidence="4">XF10</strain>
    </source>
</reference>
<dbReference type="Pfam" id="PF17963">
    <property type="entry name" value="Big_9"/>
    <property type="match status" value="2"/>
</dbReference>
<sequence>MPSNNPSNKAVLYSYNVGNVVITVYNDGTETVSNYDSGTTKTITGNQSQTIADNDDKATIIYANNAGDTIDGSKGSGNDAYFGGNGKDVLWAGSGNVYLDGNNGSDILHGGKGTTTLVGGNGGDVLYGGIDGNKLVGVDTFLYRAAADSPYTVGGAAPVSSPNGWDIVQNFEHGKDKIDFTVLEDTQVGAAGTTQLTGAGPDHLVWRGAVQSDAQSGVTNSALAHSVWTDKADSNGNTHFLYADINGDGKADIKIQIDDAQLGDFNGVTGNHGPTTGAVTLAAIAEDSGTHLITQAMLLVNASDIEGDQLTASDLQISGGSGSLVNNGNGTWTYTPAPNDDTSVSFSYKVSDGFLTAAGSATLDITPVNDAPTTGAVTLTAIAEDSGAHLITQAMLLASASDIEGDQLTASNLQISGGSGSLVDHGDGTWSYTPASNDDTAVSFSYTITDNGTTNGLPDPKSVAGSATLDITPVNDAPTTGTVTLTAIAEDSGAHLITQAMLLASASDIEGDQLTASNLQISGGSGSLVDHGDGTWSYTPASNDDTVVSFSYTITDNGTTNGLPDPKSVAGSATLDITPVNDAPTTGTVTLTAIAEDSGAHLITQAMLLASASDIEGDQLTASNLQISGGSGSLIDHGDGTWSYTPASNDDTAVSFSYTITDNGTTNGLPDPKSVAGSATLDITPVNDAPTTGAVTLTAIAEDSGAHLITQAMLLASASDIEGDQLTASNLQISGGSGSLIDHGDGTWSYTPASNDDTAVSFGYTITDNGTTNGLPDPKSVAGSATLDITPVNDAPTTGTVTLTAIAEDSGAHLITQAMLLASASDIEGDQITASNLQISGGSGSLIDHGDGTWSYTPASNDDTAVSFSYTITDNGTTNGLPDPKSVAGSATLDITPVNDAPTTGAVTLTAIAEDSGAHLITQAMLLASASDIEGDQLTASNLQISGGSGSLIDHGDGTWSYTPASNDDTAVSFGYTITDNGTTNGLPDPKSVAGSATLDITPVNDAPTTGTVTLTAIAEDSGAHLITQAMLLASASDIEGDQITASNLQISGGSGSLIDHGDGTWSYTPASNDDTAVSFSYTITDNGTTNGLPDPKSVAGSATLDITPVNDAPTTGAVTLTAIAEDSGAHLITQAMLLASASDIEGDQLTASNLQISGGSGSLIDHGDGTWSYTPASNDDTAVSFSYTITDNGATNGLPDPKSVAGSATLDITPVNDAPAAVNDSYNLTSGTPLVINAANGVLANDLDVDTAHASLTAILNAGPAHGTLVLNSDGSFTYTADAGYSGTDSFTYHDSDGSLGSNTASVNLTIAPPPNGVTSGNDHLIISQGVTALDITDMLLANDMVTPAGTNFYISTINTAGLASGFSVTENSTTHHVFISIDTNFPANGKVAPDTSFTYTLHDASGNESTATATVTAYNVNTGANQIDLSSMTYDRSYIDALSGNDNISAGSGVDKLIGGAGNDTIAGGPGADTLTGNAGSDHFLFNAVSEGVDTITDFTHGTDSIDFAAAAFGNGLAVGGGNTGNLDASHFLSGGTEGTFSGSGAGFWYNSSTSTLYYDANGNTAGGLISIAQLTGNPIVSNTDLHLV</sequence>
<dbReference type="GO" id="GO:0005509">
    <property type="term" value="F:calcium ion binding"/>
    <property type="evidence" value="ECO:0007669"/>
    <property type="project" value="InterPro"/>
</dbReference>
<dbReference type="Gene3D" id="2.60.40.3440">
    <property type="match status" value="1"/>
</dbReference>
<feature type="domain" description="Cadherin-like" evidence="1">
    <location>
        <begin position="580"/>
        <end position="664"/>
    </location>
</feature>
<feature type="domain" description="Cadherin-like" evidence="1">
    <location>
        <begin position="792"/>
        <end position="876"/>
    </location>
</feature>
<feature type="domain" description="Cadherin-like" evidence="1">
    <location>
        <begin position="271"/>
        <end position="366"/>
    </location>
</feature>
<dbReference type="NCBIfam" id="NF012211">
    <property type="entry name" value="tand_rpt_95"/>
    <property type="match status" value="10"/>
</dbReference>
<evidence type="ECO:0000313" key="3">
    <source>
        <dbReference type="EMBL" id="BCE49527.1"/>
    </source>
</evidence>
<evidence type="ECO:0000259" key="1">
    <source>
        <dbReference type="Pfam" id="PF17892"/>
    </source>
</evidence>
<evidence type="ECO:0000313" key="4">
    <source>
        <dbReference type="EMBL" id="BCE93038.1"/>
    </source>
</evidence>
<dbReference type="InterPro" id="IPR041690">
    <property type="entry name" value="Cadherin_5"/>
</dbReference>
<dbReference type="Pfam" id="PF00353">
    <property type="entry name" value="HemolysinCabind"/>
    <property type="match status" value="2"/>
</dbReference>